<keyword evidence="1" id="KW-1133">Transmembrane helix</keyword>
<feature type="transmembrane region" description="Helical" evidence="1">
    <location>
        <begin position="243"/>
        <end position="265"/>
    </location>
</feature>
<dbReference type="OMA" id="NGCAPIN"/>
<evidence type="ECO:0000313" key="2">
    <source>
        <dbReference type="EMBL" id="OBS23334.1"/>
    </source>
</evidence>
<feature type="transmembrane region" description="Helical" evidence="1">
    <location>
        <begin position="488"/>
        <end position="508"/>
    </location>
</feature>
<keyword evidence="1" id="KW-0472">Membrane</keyword>
<evidence type="ECO:0000256" key="1">
    <source>
        <dbReference type="SAM" id="Phobius"/>
    </source>
</evidence>
<feature type="transmembrane region" description="Helical" evidence="1">
    <location>
        <begin position="203"/>
        <end position="223"/>
    </location>
</feature>
<comment type="caution">
    <text evidence="2">The sequence shown here is derived from an EMBL/GenBank/DDBJ whole genome shotgun (WGS) entry which is preliminary data.</text>
</comment>
<feature type="transmembrane region" description="Helical" evidence="1">
    <location>
        <begin position="352"/>
        <end position="373"/>
    </location>
</feature>
<proteinExistence type="predicted"/>
<protein>
    <submittedName>
        <fullName evidence="2">Uncharacterized protein</fullName>
    </submittedName>
</protein>
<sequence>MTALGYDTAGYDLTNSHIPAGEYFDRECFCNYFSIDAEHEPCSDQLELTKERLWLHAICGSSKLPANWKRPLKIIGENYIPTSRWARSSDLPDMPQSIPEFSEQCRTEACNTDSEGFCQVEPAIDRSCVCGKLDYSLCRGSCQNFESRKKYVRWLVDLCDDVQDWHGLPNDWHGLLLPRPRDMIPWRWNLRPENEKDTKCPSYATNISSLAIINILTALAVYFGERLSQNVKIVESPPKSPAWVLRGLVLSSVQSVGHWIVVNTIQSTPGYENVPTLQLMLLFCTMPHLGWLAIGPKRIHRSESRDLTAACSALYGEVFLQIPTLYFMTTVANYGLRNGFYFGILPHTDLGYSAWMMYGGAVLWLVSVAIMTVKIMRILILTFASHTQIYRLPEDLSHCDGNGCAPINDKDETDHLFNPGYSDSGDGLSYGTIPEVAGPGQPPEHSRKPHPSLYVVLTIGLPVTFLARCLFWIGFIRVSGANYCPPSLGILTSIWMATSMIQVILKFII</sequence>
<reference evidence="2 3" key="1">
    <citation type="submission" date="2016-06" db="EMBL/GenBank/DDBJ databases">
        <title>Living apart together: crosstalk between the core and supernumerary genomes in a fungal plant pathogen.</title>
        <authorList>
            <person name="Vanheule A."/>
            <person name="Audenaert K."/>
            <person name="Warris S."/>
            <person name="Van De Geest H."/>
            <person name="Schijlen E."/>
            <person name="Hofte M."/>
            <person name="De Saeger S."/>
            <person name="Haesaert G."/>
            <person name="Waalwijk C."/>
            <person name="Van Der Lee T."/>
        </authorList>
    </citation>
    <scope>NUCLEOTIDE SEQUENCE [LARGE SCALE GENOMIC DNA]</scope>
    <source>
        <strain evidence="2 3">2516</strain>
    </source>
</reference>
<dbReference type="EMBL" id="LYXU01000002">
    <property type="protein sequence ID" value="OBS23334.1"/>
    <property type="molecule type" value="Genomic_DNA"/>
</dbReference>
<dbReference type="AlphaFoldDB" id="A0A1B8ASK9"/>
<keyword evidence="1" id="KW-0812">Transmembrane</keyword>
<accession>A0A1B8ASK9</accession>
<organism evidence="2 3">
    <name type="scientific">Fusarium poae</name>
    <dbReference type="NCBI Taxonomy" id="36050"/>
    <lineage>
        <taxon>Eukaryota</taxon>
        <taxon>Fungi</taxon>
        <taxon>Dikarya</taxon>
        <taxon>Ascomycota</taxon>
        <taxon>Pezizomycotina</taxon>
        <taxon>Sordariomycetes</taxon>
        <taxon>Hypocreomycetidae</taxon>
        <taxon>Hypocreales</taxon>
        <taxon>Nectriaceae</taxon>
        <taxon>Fusarium</taxon>
    </lineage>
</organism>
<feature type="transmembrane region" description="Helical" evidence="1">
    <location>
        <begin position="307"/>
        <end position="332"/>
    </location>
</feature>
<feature type="transmembrane region" description="Helical" evidence="1">
    <location>
        <begin position="453"/>
        <end position="476"/>
    </location>
</feature>
<evidence type="ECO:0000313" key="3">
    <source>
        <dbReference type="Proteomes" id="UP000091967"/>
    </source>
</evidence>
<name>A0A1B8ASK9_FUSPO</name>
<keyword evidence="3" id="KW-1185">Reference proteome</keyword>
<dbReference type="Proteomes" id="UP000091967">
    <property type="component" value="Unassembled WGS sequence"/>
</dbReference>
<gene>
    <name evidence="2" type="ORF">FPOA_03883</name>
</gene>
<feature type="transmembrane region" description="Helical" evidence="1">
    <location>
        <begin position="277"/>
        <end position="295"/>
    </location>
</feature>